<comment type="similarity">
    <text evidence="4">Belongs to the SEC8 family.</text>
</comment>
<organism evidence="8 9">
    <name type="scientific">Rhizophlyctis rosea</name>
    <dbReference type="NCBI Taxonomy" id="64517"/>
    <lineage>
        <taxon>Eukaryota</taxon>
        <taxon>Fungi</taxon>
        <taxon>Fungi incertae sedis</taxon>
        <taxon>Chytridiomycota</taxon>
        <taxon>Chytridiomycota incertae sedis</taxon>
        <taxon>Chytridiomycetes</taxon>
        <taxon>Rhizophlyctidales</taxon>
        <taxon>Rhizophlyctidaceae</taxon>
        <taxon>Rhizophlyctis</taxon>
    </lineage>
</organism>
<feature type="compositionally biased region" description="Basic and acidic residues" evidence="5">
    <location>
        <begin position="10"/>
        <end position="25"/>
    </location>
</feature>
<dbReference type="InterPro" id="IPR007191">
    <property type="entry name" value="Sec8_exocyst_N"/>
</dbReference>
<feature type="domain" description="Exocyst complex component Sec8 middle helical bundle" evidence="7">
    <location>
        <begin position="317"/>
        <end position="590"/>
    </location>
</feature>
<dbReference type="EMBL" id="JADGJD010000331">
    <property type="protein sequence ID" value="KAJ3052048.1"/>
    <property type="molecule type" value="Genomic_DNA"/>
</dbReference>
<dbReference type="InterPro" id="IPR039682">
    <property type="entry name" value="Sec8/EXOC4"/>
</dbReference>
<keyword evidence="2 4" id="KW-0268">Exocytosis</keyword>
<name>A0AAD5X691_9FUNG</name>
<comment type="caution">
    <text evidence="8">The sequence shown here is derived from an EMBL/GenBank/DDBJ whole genome shotgun (WGS) entry which is preliminary data.</text>
</comment>
<evidence type="ECO:0000256" key="3">
    <source>
        <dbReference type="ARBA" id="ARBA00022927"/>
    </source>
</evidence>
<keyword evidence="3 4" id="KW-0653">Protein transport</keyword>
<protein>
    <recommendedName>
        <fullName evidence="4">Exocyst complex component Sec8</fullName>
    </recommendedName>
</protein>
<keyword evidence="1 4" id="KW-0813">Transport</keyword>
<dbReference type="Pfam" id="PF04048">
    <property type="entry name" value="Sec8_N"/>
    <property type="match status" value="1"/>
</dbReference>
<comment type="function">
    <text evidence="4">Component of the exocyst complex involved in the docking of exocytic vesicles with fusion sites on the plasma membrane.</text>
</comment>
<gene>
    <name evidence="8" type="ORF">HK097_006960</name>
</gene>
<dbReference type="InterPro" id="IPR048630">
    <property type="entry name" value="Sec8_M"/>
</dbReference>
<evidence type="ECO:0000259" key="7">
    <source>
        <dbReference type="Pfam" id="PF20652"/>
    </source>
</evidence>
<dbReference type="GO" id="GO:0006612">
    <property type="term" value="P:protein targeting to membrane"/>
    <property type="evidence" value="ECO:0007669"/>
    <property type="project" value="UniProtKB-UniRule"/>
</dbReference>
<evidence type="ECO:0000256" key="5">
    <source>
        <dbReference type="SAM" id="MobiDB-lite"/>
    </source>
</evidence>
<dbReference type="Proteomes" id="UP001212841">
    <property type="component" value="Unassembled WGS sequence"/>
</dbReference>
<dbReference type="GO" id="GO:0015031">
    <property type="term" value="P:protein transport"/>
    <property type="evidence" value="ECO:0007669"/>
    <property type="project" value="UniProtKB-KW"/>
</dbReference>
<evidence type="ECO:0000256" key="2">
    <source>
        <dbReference type="ARBA" id="ARBA00022483"/>
    </source>
</evidence>
<feature type="domain" description="Exocyst complex component Sec8 N-terminal" evidence="6">
    <location>
        <begin position="49"/>
        <end position="183"/>
    </location>
</feature>
<keyword evidence="9" id="KW-1185">Reference proteome</keyword>
<dbReference type="GO" id="GO:0006893">
    <property type="term" value="P:Golgi to plasma membrane transport"/>
    <property type="evidence" value="ECO:0007669"/>
    <property type="project" value="TreeGrafter"/>
</dbReference>
<dbReference type="GO" id="GO:0006904">
    <property type="term" value="P:vesicle docking involved in exocytosis"/>
    <property type="evidence" value="ECO:0007669"/>
    <property type="project" value="InterPro"/>
</dbReference>
<evidence type="ECO:0000259" key="6">
    <source>
        <dbReference type="Pfam" id="PF04048"/>
    </source>
</evidence>
<accession>A0AAD5X691</accession>
<evidence type="ECO:0000313" key="9">
    <source>
        <dbReference type="Proteomes" id="UP001212841"/>
    </source>
</evidence>
<dbReference type="AlphaFoldDB" id="A0AAD5X691"/>
<feature type="region of interest" description="Disordered" evidence="5">
    <location>
        <begin position="1"/>
        <end position="44"/>
    </location>
</feature>
<dbReference type="GO" id="GO:0090522">
    <property type="term" value="P:vesicle tethering involved in exocytosis"/>
    <property type="evidence" value="ECO:0007669"/>
    <property type="project" value="UniProtKB-UniRule"/>
</dbReference>
<evidence type="ECO:0000256" key="1">
    <source>
        <dbReference type="ARBA" id="ARBA00022448"/>
    </source>
</evidence>
<proteinExistence type="inferred from homology"/>
<dbReference type="PANTHER" id="PTHR14146">
    <property type="entry name" value="EXOCYST COMPLEX COMPONENT 4"/>
    <property type="match status" value="1"/>
</dbReference>
<dbReference type="PANTHER" id="PTHR14146:SF0">
    <property type="entry name" value="EXOCYST COMPLEX COMPONENT 4"/>
    <property type="match status" value="1"/>
</dbReference>
<evidence type="ECO:0000313" key="8">
    <source>
        <dbReference type="EMBL" id="KAJ3052048.1"/>
    </source>
</evidence>
<reference evidence="8" key="1">
    <citation type="submission" date="2020-05" db="EMBL/GenBank/DDBJ databases">
        <title>Phylogenomic resolution of chytrid fungi.</title>
        <authorList>
            <person name="Stajich J.E."/>
            <person name="Amses K."/>
            <person name="Simmons R."/>
            <person name="Seto K."/>
            <person name="Myers J."/>
            <person name="Bonds A."/>
            <person name="Quandt C.A."/>
            <person name="Barry K."/>
            <person name="Liu P."/>
            <person name="Grigoriev I."/>
            <person name="Longcore J.E."/>
            <person name="James T.Y."/>
        </authorList>
    </citation>
    <scope>NUCLEOTIDE SEQUENCE</scope>
    <source>
        <strain evidence="8">JEL0318</strain>
    </source>
</reference>
<dbReference type="GO" id="GO:0000145">
    <property type="term" value="C:exocyst"/>
    <property type="evidence" value="ECO:0007669"/>
    <property type="project" value="UniProtKB-UniRule"/>
</dbReference>
<feature type="compositionally biased region" description="Polar residues" evidence="5">
    <location>
        <begin position="26"/>
        <end position="35"/>
    </location>
</feature>
<evidence type="ECO:0000256" key="4">
    <source>
        <dbReference type="RuleBase" id="RU367079"/>
    </source>
</evidence>
<dbReference type="Pfam" id="PF20652">
    <property type="entry name" value="Sec8_C"/>
    <property type="match status" value="1"/>
</dbReference>
<feature type="region of interest" description="Disordered" evidence="5">
    <location>
        <begin position="367"/>
        <end position="391"/>
    </location>
</feature>
<sequence>MFSSRTRKKDGKDALAQKGAQKDSSLRVNQQQSTEEFGEPNSLPPLVTDVMNELNLGWEYMTVSEFNPVPHALALLDESSLGRDYNAFCGMYEKLERAMDLIVNDYHQAFNTAIQTFSSVVENISDSKRRVKEMRENLDKSKDWLQCKRFDMLHLWIKSIQLKEMNRILEAVEELHTTPDRLEILIQEKHFLTAVRTLLAAIRTLNGADFMDIGALEATKDRLTEIRRVSLVLFCLDGNGIDARLSRKNLHETLLEELHDHLYLKSPYAAATIDTRKLANFIASALAYVPMHIFRKTVGIRSDANDATQSDEDLELNPEENSLQYMRNLLEALHLLGRLPHAIEITRDRLPVKFYHVVERTIQEIEQRQPTTTSTRSRMTDISNSRYPDLIGQHSRSDQTTMLYDLLKLLYQKYQTIIRGHSFILDVIAEIHEAANDEKIGHNMKLTHELAYTINDVWTTVQNEIKALLHDYLTVNDRTAAPTSLIMSMNDLMKQKTRNRERDGMPVFRIGDAFANESLLGSYQQLDPQMQTVAVQPSPDTAGVLTEDSAIGASGLPSGIVDKYASTVATGHRLLVTPDANNVLVAYKPTYEFIMEVESGGVVRNDTLRQFLDEFVLKTFLSQMQSRTMGYFQTYVNGLDAFHTELATDLSAYPLIKSAVALTTLVKAMCRSLLLIPVHQEDFVSFIEGILQAFSEKCSFRYRTLVSADLTGFISDSSVVVSSVWIQEREIANVLGKNTLYRVDVEPNLEVNQNLSQRETVYEMKLKKERSFHRSELIFDMRKLQALANLHHSLRWFSTQISSLRSHGSPQKDTDWGEAGKIVEGSNLSLDSHLRWSLDSLPELQLHHQSAVGLLLSAEMGRRFTRVLGDLESLSETCIFVLRVEIRCHAMYYLDLAMREGNYCLEDEVYEPNPYIGQLNQDLTNMEEVLTSMLPDRKIRFLFDGLALLIAHALCANLRHIKRVNHHGVQKLIRNVRSLQQNLTNVAVVHEKKLDRAKVYYELLDLKGEGLVSFMEQNPGRFTYDEYKVVLDLIFADALASEASGERKKYDACLQKMKDYFVKHR</sequence>